<dbReference type="Pfam" id="PF06580">
    <property type="entry name" value="His_kinase"/>
    <property type="match status" value="1"/>
</dbReference>
<reference evidence="8 9" key="1">
    <citation type="submission" date="2019-07" db="EMBL/GenBank/DDBJ databases">
        <authorList>
            <person name="Li J."/>
        </authorList>
    </citation>
    <scope>NUCLEOTIDE SEQUENCE [LARGE SCALE GENOMIC DNA]</scope>
    <source>
        <strain evidence="8 9">TKL69</strain>
    </source>
</reference>
<dbReference type="AlphaFoldDB" id="A0A516KEW0"/>
<dbReference type="EMBL" id="CP041666">
    <property type="protein sequence ID" value="QDP39941.1"/>
    <property type="molecule type" value="Genomic_DNA"/>
</dbReference>
<protein>
    <submittedName>
        <fullName evidence="8">HAMP domain-containing protein</fullName>
    </submittedName>
</protein>
<dbReference type="PANTHER" id="PTHR34220">
    <property type="entry name" value="SENSOR HISTIDINE KINASE YPDA"/>
    <property type="match status" value="1"/>
</dbReference>
<evidence type="ECO:0000256" key="4">
    <source>
        <dbReference type="ARBA" id="ARBA00022679"/>
    </source>
</evidence>
<feature type="domain" description="HAMP" evidence="7">
    <location>
        <begin position="114"/>
        <end position="163"/>
    </location>
</feature>
<evidence type="ECO:0000256" key="2">
    <source>
        <dbReference type="ARBA" id="ARBA00022475"/>
    </source>
</evidence>
<dbReference type="GO" id="GO:0005886">
    <property type="term" value="C:plasma membrane"/>
    <property type="evidence" value="ECO:0007669"/>
    <property type="project" value="UniProtKB-SubCell"/>
</dbReference>
<dbReference type="Gene3D" id="6.10.340.10">
    <property type="match status" value="1"/>
</dbReference>
<evidence type="ECO:0000256" key="3">
    <source>
        <dbReference type="ARBA" id="ARBA00022553"/>
    </source>
</evidence>
<evidence type="ECO:0000313" key="8">
    <source>
        <dbReference type="EMBL" id="QDP39941.1"/>
    </source>
</evidence>
<evidence type="ECO:0000259" key="7">
    <source>
        <dbReference type="PROSITE" id="PS50885"/>
    </source>
</evidence>
<dbReference type="PROSITE" id="PS50885">
    <property type="entry name" value="HAMP"/>
    <property type="match status" value="1"/>
</dbReference>
<dbReference type="Pfam" id="PF00672">
    <property type="entry name" value="HAMP"/>
    <property type="match status" value="1"/>
</dbReference>
<dbReference type="SUPFAM" id="SSF55874">
    <property type="entry name" value="ATPase domain of HSP90 chaperone/DNA topoisomerase II/histidine kinase"/>
    <property type="match status" value="1"/>
</dbReference>
<proteinExistence type="predicted"/>
<dbReference type="Gene3D" id="3.30.565.10">
    <property type="entry name" value="Histidine kinase-like ATPase, C-terminal domain"/>
    <property type="match status" value="1"/>
</dbReference>
<dbReference type="InterPro" id="IPR003660">
    <property type="entry name" value="HAMP_dom"/>
</dbReference>
<keyword evidence="2" id="KW-1003">Cell membrane</keyword>
<feature type="transmembrane region" description="Helical" evidence="6">
    <location>
        <begin position="90"/>
        <end position="112"/>
    </location>
</feature>
<dbReference type="KEGG" id="aqt:FN924_07035"/>
<dbReference type="GO" id="GO:0000155">
    <property type="term" value="F:phosphorelay sensor kinase activity"/>
    <property type="evidence" value="ECO:0007669"/>
    <property type="project" value="InterPro"/>
</dbReference>
<name>A0A516KEW0_9BACI</name>
<dbReference type="InterPro" id="IPR010559">
    <property type="entry name" value="Sig_transdc_His_kin_internal"/>
</dbReference>
<evidence type="ECO:0000256" key="1">
    <source>
        <dbReference type="ARBA" id="ARBA00004651"/>
    </source>
</evidence>
<dbReference type="Proteomes" id="UP000315215">
    <property type="component" value="Chromosome"/>
</dbReference>
<keyword evidence="3" id="KW-0597">Phosphoprotein</keyword>
<keyword evidence="4" id="KW-0808">Transferase</keyword>
<dbReference type="SMART" id="SM00304">
    <property type="entry name" value="HAMP"/>
    <property type="match status" value="1"/>
</dbReference>
<accession>A0A516KEW0</accession>
<evidence type="ECO:0000256" key="6">
    <source>
        <dbReference type="SAM" id="Phobius"/>
    </source>
</evidence>
<organism evidence="8 9">
    <name type="scientific">Radiobacillus deserti</name>
    <dbReference type="NCBI Taxonomy" id="2594883"/>
    <lineage>
        <taxon>Bacteria</taxon>
        <taxon>Bacillati</taxon>
        <taxon>Bacillota</taxon>
        <taxon>Bacilli</taxon>
        <taxon>Bacillales</taxon>
        <taxon>Bacillaceae</taxon>
        <taxon>Radiobacillus</taxon>
    </lineage>
</organism>
<dbReference type="PANTHER" id="PTHR34220:SF7">
    <property type="entry name" value="SENSOR HISTIDINE KINASE YPDA"/>
    <property type="match status" value="1"/>
</dbReference>
<evidence type="ECO:0000313" key="9">
    <source>
        <dbReference type="Proteomes" id="UP000315215"/>
    </source>
</evidence>
<keyword evidence="6" id="KW-1133">Transmembrane helix</keyword>
<keyword evidence="5 6" id="KW-0472">Membrane</keyword>
<comment type="subcellular location">
    <subcellularLocation>
        <location evidence="1">Cell membrane</location>
        <topology evidence="1">Multi-pass membrane protein</topology>
    </subcellularLocation>
</comment>
<keyword evidence="9" id="KW-1185">Reference proteome</keyword>
<dbReference type="InterPro" id="IPR050640">
    <property type="entry name" value="Bact_2-comp_sensor_kinase"/>
</dbReference>
<dbReference type="Gene3D" id="3.30.450.20">
    <property type="entry name" value="PAS domain"/>
    <property type="match status" value="1"/>
</dbReference>
<evidence type="ECO:0000256" key="5">
    <source>
        <dbReference type="ARBA" id="ARBA00023136"/>
    </source>
</evidence>
<dbReference type="InterPro" id="IPR036890">
    <property type="entry name" value="HATPase_C_sf"/>
</dbReference>
<keyword evidence="6" id="KW-0812">Transmembrane</keyword>
<dbReference type="CDD" id="cd06225">
    <property type="entry name" value="HAMP"/>
    <property type="match status" value="1"/>
</dbReference>
<gene>
    <name evidence="8" type="ORF">FN924_07035</name>
</gene>
<sequence>MLHCSRGSYFIMSENGNVIIHKDQTMVGKKYPDEEVSEFVATSDHTTMSYKADHGTHLVVKRPINGTPWVSVAIVNDDEVVGELYRVRALILDMILLLLLLGIVAFIGFYYFNIKRISELTKQTKQLENGNFAANVKVTSKDEIGILGMRFNNMVRTIQEYINREYKLKIKQKETELKALQNQIDPHFLYNTLDMIRWTARIEQAQETGQLIERMSKMFRMNLNRGRAWVRLEEELSYIQNYLELQKKRLGERLSFTIYSEDEIKNAIVVKQLLQPLVENSIVHGLQNRKDTGNIIIRCYLHGQHIWLDVLDNGVGFGKTENKPSGGSGFALTNLRDRLYLAFGNGANVNILDYEDGAWVRVQIPFVTEEDKLRIKEESGEENVL</sequence>
<dbReference type="SUPFAM" id="SSF158472">
    <property type="entry name" value="HAMP domain-like"/>
    <property type="match status" value="1"/>
</dbReference>